<keyword evidence="2" id="KW-1185">Reference proteome</keyword>
<accession>A0A060RDW6</accession>
<evidence type="ECO:0000313" key="2">
    <source>
        <dbReference type="Proteomes" id="UP000027616"/>
    </source>
</evidence>
<gene>
    <name evidence="1" type="ORF">BN938_2493</name>
</gene>
<name>A0A060RDW6_9BACT</name>
<dbReference type="EMBL" id="HG934468">
    <property type="protein sequence ID" value="CDN32563.1"/>
    <property type="molecule type" value="Genomic_DNA"/>
</dbReference>
<proteinExistence type="predicted"/>
<dbReference type="KEGG" id="rbc:BN938_2493"/>
<dbReference type="STRING" id="1433126.BN938_2493"/>
<organism evidence="1 2">
    <name type="scientific">Mucinivorans hirudinis</name>
    <dbReference type="NCBI Taxonomy" id="1433126"/>
    <lineage>
        <taxon>Bacteria</taxon>
        <taxon>Pseudomonadati</taxon>
        <taxon>Bacteroidota</taxon>
        <taxon>Bacteroidia</taxon>
        <taxon>Bacteroidales</taxon>
        <taxon>Rikenellaceae</taxon>
        <taxon>Mucinivorans</taxon>
    </lineage>
</organism>
<reference evidence="1 2" key="1">
    <citation type="journal article" date="2015" name="Genome Announc.">
        <title>Complete Genome Sequence of the Novel Leech Symbiont Mucinivorans hirudinis M3T.</title>
        <authorList>
            <person name="Nelson M.C."/>
            <person name="Bomar L."/>
            <person name="Graf J."/>
        </authorList>
    </citation>
    <scope>NUCLEOTIDE SEQUENCE [LARGE SCALE GENOMIC DNA]</scope>
    <source>
        <strain evidence="2">M3</strain>
    </source>
</reference>
<dbReference type="Proteomes" id="UP000027616">
    <property type="component" value="Chromosome I"/>
</dbReference>
<dbReference type="AlphaFoldDB" id="A0A060RDW6"/>
<protein>
    <submittedName>
        <fullName evidence="1">Uncharacterized protein</fullName>
    </submittedName>
</protein>
<sequence>MVYQFFIISIALQQVDCIDYIAVKVHTAIAVIFGVLLKSSRPYDFGDTF</sequence>
<evidence type="ECO:0000313" key="1">
    <source>
        <dbReference type="EMBL" id="CDN32563.1"/>
    </source>
</evidence>
<dbReference type="HOGENOM" id="CLU_3137821_0_0_10"/>